<keyword evidence="1" id="KW-0443">Lipid metabolism</keyword>
<dbReference type="GO" id="GO:0016829">
    <property type="term" value="F:lyase activity"/>
    <property type="evidence" value="ECO:0007669"/>
    <property type="project" value="UniProtKB-KW"/>
</dbReference>
<dbReference type="GO" id="GO:0006629">
    <property type="term" value="P:lipid metabolic process"/>
    <property type="evidence" value="ECO:0007669"/>
    <property type="project" value="UniProtKB-KW"/>
</dbReference>
<keyword evidence="9" id="KW-1185">Reference proteome</keyword>
<accession>A0A0X1T514</accession>
<evidence type="ECO:0000256" key="5">
    <source>
        <dbReference type="ARBA" id="ARBA00035169"/>
    </source>
</evidence>
<evidence type="ECO:0000256" key="7">
    <source>
        <dbReference type="ARBA" id="ARBA00048742"/>
    </source>
</evidence>
<dbReference type="KEGG" id="pagb:AWM79_18220"/>
<comment type="similarity">
    <text evidence="3">Belongs to the FcoT family.</text>
</comment>
<comment type="catalytic activity">
    <reaction evidence="7">
        <text>a (3R)-3-[(carboxymethyl)amino]fatty acid + holo-[ACP] + H(+) = a (2E)-enoyl-[ACP] + glycine + H2O</text>
        <dbReference type="Rhea" id="RHEA:74923"/>
        <dbReference type="Rhea" id="RHEA-COMP:9685"/>
        <dbReference type="Rhea" id="RHEA-COMP:9925"/>
        <dbReference type="ChEBI" id="CHEBI:15377"/>
        <dbReference type="ChEBI" id="CHEBI:15378"/>
        <dbReference type="ChEBI" id="CHEBI:57305"/>
        <dbReference type="ChEBI" id="CHEBI:64479"/>
        <dbReference type="ChEBI" id="CHEBI:78784"/>
        <dbReference type="ChEBI" id="CHEBI:193080"/>
        <dbReference type="EC" id="4.3.2.11"/>
    </reaction>
    <physiologicalReaction direction="right-to-left" evidence="7">
        <dbReference type="Rhea" id="RHEA:74925"/>
    </physiologicalReaction>
</comment>
<dbReference type="Proteomes" id="UP000063229">
    <property type="component" value="Chromosome"/>
</dbReference>
<evidence type="ECO:0000313" key="9">
    <source>
        <dbReference type="Proteomes" id="UP000063229"/>
    </source>
</evidence>
<evidence type="ECO:0000256" key="4">
    <source>
        <dbReference type="ARBA" id="ARBA00035127"/>
    </source>
</evidence>
<keyword evidence="2" id="KW-0456">Lyase</keyword>
<dbReference type="EC" id="4.3.2.11" evidence="4"/>
<dbReference type="Pfam" id="PF10862">
    <property type="entry name" value="FcoT"/>
    <property type="match status" value="1"/>
</dbReference>
<dbReference type="RefSeq" id="WP_060783455.1">
    <property type="nucleotide sequence ID" value="NZ_CP014135.1"/>
</dbReference>
<proteinExistence type="inferred from homology"/>
<sequence>MNIFNETTDLAKTPITASIMTLALGPYTIECQYLKSAYKITSSKTSDIVLSAEFSIPKSFYIDSTGHFNAVEANICLNQMSYLLFADFVSKPNAHPFWATLGSFDLATFKEKQLARIFIVSLSSRFRQALDAGDFRGSLRWKSVSKKMGLILCQAEFGFGEHNNSAYGEVMFAIPLH</sequence>
<name>A0A0X1T514_PSEAA</name>
<evidence type="ECO:0000313" key="8">
    <source>
        <dbReference type="EMBL" id="AMB87130.1"/>
    </source>
</evidence>
<dbReference type="EMBL" id="CP014135">
    <property type="protein sequence ID" value="AMB87130.1"/>
    <property type="molecule type" value="Genomic_DNA"/>
</dbReference>
<dbReference type="InterPro" id="IPR022598">
    <property type="entry name" value="FcoT_ThioEstase"/>
</dbReference>
<dbReference type="STRING" id="46677.AWM79_18220"/>
<evidence type="ECO:0000256" key="6">
    <source>
        <dbReference type="ARBA" id="ARBA00035448"/>
    </source>
</evidence>
<dbReference type="InterPro" id="IPR043064">
    <property type="entry name" value="FcoT_ThioEstase_Rv0098-like_sf"/>
</dbReference>
<protein>
    <recommendedName>
        <fullName evidence="5">(2E)-enoyl-[ACP] glycyltransferase</fullName>
        <ecNumber evidence="4">4.3.2.11</ecNumber>
    </recommendedName>
    <alternativeName>
        <fullName evidence="6">(2E)-unsaturated fatty acyl-[ACP] glycyltransferase</fullName>
    </alternativeName>
</protein>
<evidence type="ECO:0000256" key="3">
    <source>
        <dbReference type="ARBA" id="ARBA00035117"/>
    </source>
</evidence>
<organism evidence="8 9">
    <name type="scientific">Pseudomonas agarici</name>
    <dbReference type="NCBI Taxonomy" id="46677"/>
    <lineage>
        <taxon>Bacteria</taxon>
        <taxon>Pseudomonadati</taxon>
        <taxon>Pseudomonadota</taxon>
        <taxon>Gammaproteobacteria</taxon>
        <taxon>Pseudomonadales</taxon>
        <taxon>Pseudomonadaceae</taxon>
        <taxon>Pseudomonas</taxon>
    </lineage>
</organism>
<evidence type="ECO:0000256" key="1">
    <source>
        <dbReference type="ARBA" id="ARBA00023098"/>
    </source>
</evidence>
<evidence type="ECO:0000256" key="2">
    <source>
        <dbReference type="ARBA" id="ARBA00023239"/>
    </source>
</evidence>
<dbReference type="Gene3D" id="3.10.129.30">
    <property type="entry name" value="Rv0098, thioesterase-like hot dog domain"/>
    <property type="match status" value="1"/>
</dbReference>
<gene>
    <name evidence="8" type="ORF">AWM79_18220</name>
</gene>
<reference evidence="8 9" key="1">
    <citation type="submission" date="2016-01" db="EMBL/GenBank/DDBJ databases">
        <authorList>
            <person name="McClelland M."/>
            <person name="Jain A."/>
            <person name="Saraogi P."/>
            <person name="Mendelson R."/>
            <person name="Westerman R."/>
            <person name="SanMiguel P."/>
            <person name="Csonka L."/>
        </authorList>
    </citation>
    <scope>NUCLEOTIDE SEQUENCE [LARGE SCALE GENOMIC DNA]</scope>
    <source>
        <strain evidence="8 9">NCPPB 2472</strain>
    </source>
</reference>
<dbReference type="AlphaFoldDB" id="A0A0X1T514"/>